<proteinExistence type="predicted"/>
<dbReference type="Proteomes" id="UP000485058">
    <property type="component" value="Unassembled WGS sequence"/>
</dbReference>
<gene>
    <name evidence="1" type="ORF">HaLaN_21082</name>
</gene>
<accession>A0A699ZL17</accession>
<keyword evidence="2" id="KW-1185">Reference proteome</keyword>
<dbReference type="AlphaFoldDB" id="A0A699ZL17"/>
<comment type="caution">
    <text evidence="1">The sequence shown here is derived from an EMBL/GenBank/DDBJ whole genome shotgun (WGS) entry which is preliminary data.</text>
</comment>
<organism evidence="1 2">
    <name type="scientific">Haematococcus lacustris</name>
    <name type="common">Green alga</name>
    <name type="synonym">Haematococcus pluvialis</name>
    <dbReference type="NCBI Taxonomy" id="44745"/>
    <lineage>
        <taxon>Eukaryota</taxon>
        <taxon>Viridiplantae</taxon>
        <taxon>Chlorophyta</taxon>
        <taxon>core chlorophytes</taxon>
        <taxon>Chlorophyceae</taxon>
        <taxon>CS clade</taxon>
        <taxon>Chlamydomonadales</taxon>
        <taxon>Haematococcaceae</taxon>
        <taxon>Haematococcus</taxon>
    </lineage>
</organism>
<protein>
    <submittedName>
        <fullName evidence="1">Uncharacterized protein</fullName>
    </submittedName>
</protein>
<dbReference type="EMBL" id="BLLF01002279">
    <property type="protein sequence ID" value="GFH23467.1"/>
    <property type="molecule type" value="Genomic_DNA"/>
</dbReference>
<evidence type="ECO:0000313" key="2">
    <source>
        <dbReference type="Proteomes" id="UP000485058"/>
    </source>
</evidence>
<name>A0A699ZL17_HAELA</name>
<evidence type="ECO:0000313" key="1">
    <source>
        <dbReference type="EMBL" id="GFH23467.1"/>
    </source>
</evidence>
<sequence length="281" mass="30824">MKEQQGATRGWLALDQAPSPIPDSYLARVLTNKRVRLALMAPAYPWLDIGITLWNEPVHPLTGTAVDQAVKDSAYTTVTKGKVDVEAWGKYLASLSIDGHGPPWRLAQQLLGGAPVLKVESPFKAYQYGATRGWLALDQAPSPIPDSYLARVLTNKRVRLALMAPAYPWLDIGITLWNEPVHPLTGTAVDQAVRDSAYTTVTKGKVDVEAWGKYLASLSIDGHGPPWRLAQQLLGGAPVLKVESPFKECLHDLLHLTLSHLTSAHLPLWHQPCYPSLDLPD</sequence>
<reference evidence="1 2" key="1">
    <citation type="submission" date="2020-02" db="EMBL/GenBank/DDBJ databases">
        <title>Draft genome sequence of Haematococcus lacustris strain NIES-144.</title>
        <authorList>
            <person name="Morimoto D."/>
            <person name="Nakagawa S."/>
            <person name="Yoshida T."/>
            <person name="Sawayama S."/>
        </authorList>
    </citation>
    <scope>NUCLEOTIDE SEQUENCE [LARGE SCALE GENOMIC DNA]</scope>
    <source>
        <strain evidence="1 2">NIES-144</strain>
    </source>
</reference>